<gene>
    <name evidence="1" type="ORF">MACH26_01490</name>
</gene>
<evidence type="ECO:0000313" key="1">
    <source>
        <dbReference type="EMBL" id="BDX04628.1"/>
    </source>
</evidence>
<dbReference type="RefSeq" id="WP_338290423.1">
    <property type="nucleotide sequence ID" value="NZ_AP027272.1"/>
</dbReference>
<protein>
    <submittedName>
        <fullName evidence="1">Uncharacterized protein</fullName>
    </submittedName>
</protein>
<name>A0AA48HCR9_9ALTE</name>
<accession>A0AA48HCR9</accession>
<keyword evidence="2" id="KW-1185">Reference proteome</keyword>
<dbReference type="EMBL" id="AP027272">
    <property type="protein sequence ID" value="BDX04628.1"/>
    <property type="molecule type" value="Genomic_DNA"/>
</dbReference>
<proteinExistence type="predicted"/>
<evidence type="ECO:0000313" key="2">
    <source>
        <dbReference type="Proteomes" id="UP001333710"/>
    </source>
</evidence>
<reference evidence="1" key="1">
    <citation type="submission" date="2023-01" db="EMBL/GenBank/DDBJ databases">
        <title>Complete genome sequence of Planctobacterium marinum strain Dej080120_11.</title>
        <authorList>
            <person name="Ueki S."/>
            <person name="Maruyama F."/>
        </authorList>
    </citation>
    <scope>NUCLEOTIDE SEQUENCE</scope>
    <source>
        <strain evidence="1">Dej080120_11</strain>
    </source>
</reference>
<dbReference type="Proteomes" id="UP001333710">
    <property type="component" value="Chromosome"/>
</dbReference>
<dbReference type="KEGG" id="pmaw:MACH26_01490"/>
<dbReference type="AlphaFoldDB" id="A0AA48HCR9"/>
<organism evidence="1 2">
    <name type="scientific">Planctobacterium marinum</name>
    <dbReference type="NCBI Taxonomy" id="1631968"/>
    <lineage>
        <taxon>Bacteria</taxon>
        <taxon>Pseudomonadati</taxon>
        <taxon>Pseudomonadota</taxon>
        <taxon>Gammaproteobacteria</taxon>
        <taxon>Alteromonadales</taxon>
        <taxon>Alteromonadaceae</taxon>
        <taxon>Planctobacterium</taxon>
    </lineage>
</organism>
<sequence>MLQLLKPEKKKWDEAAELINSNAVEPWTEIPWFKGAMQGPSRLHLKDVIYHVAGINVAKFPLYGICRQSNALEIGAFSFQQEAIERGVDGKVMAGLYEFSSVYLRVSEIRFLPFKDRPTQYLERLISNTYEGLLWTDNCSEDEVLIWSIHS</sequence>